<dbReference type="Pfam" id="PF13371">
    <property type="entry name" value="TPR_9"/>
    <property type="match status" value="1"/>
</dbReference>
<evidence type="ECO:0000256" key="3">
    <source>
        <dbReference type="ARBA" id="ARBA00023110"/>
    </source>
</evidence>
<dbReference type="Gene3D" id="1.25.40.10">
    <property type="entry name" value="Tetratricopeptide repeat domain"/>
    <property type="match status" value="1"/>
</dbReference>
<feature type="region of interest" description="Disordered" evidence="6">
    <location>
        <begin position="80"/>
        <end position="99"/>
    </location>
</feature>
<proteinExistence type="predicted"/>
<evidence type="ECO:0000313" key="8">
    <source>
        <dbReference type="Proteomes" id="UP000053758"/>
    </source>
</evidence>
<dbReference type="PANTHER" id="PTHR46512:SF9">
    <property type="entry name" value="PEPTIDYLPROLYL ISOMERASE"/>
    <property type="match status" value="1"/>
</dbReference>
<evidence type="ECO:0000256" key="5">
    <source>
        <dbReference type="PROSITE-ProRule" id="PRU00339"/>
    </source>
</evidence>
<reference evidence="7" key="1">
    <citation type="submission" date="2014-07" db="EMBL/GenBank/DDBJ databases">
        <title>Draft genome sequence of the yeast Pseudozyma antarctica JCM 10317 known as a producer of lipase B which used in a wide range of industrial applications.</title>
        <authorList>
            <person name="Morita T."/>
            <person name="Saika A."/>
            <person name="Koike H."/>
        </authorList>
    </citation>
    <scope>NUCLEOTIDE SEQUENCE</scope>
    <source>
        <strain evidence="7">JCM 10317</strain>
    </source>
</reference>
<dbReference type="PROSITE" id="PS50005">
    <property type="entry name" value="TPR"/>
    <property type="match status" value="2"/>
</dbReference>
<dbReference type="HOGENOM" id="CLU_855288_0_0_1"/>
<dbReference type="SMART" id="SM00028">
    <property type="entry name" value="TPR"/>
    <property type="match status" value="3"/>
</dbReference>
<dbReference type="GO" id="GO:0003755">
    <property type="term" value="F:peptidyl-prolyl cis-trans isomerase activity"/>
    <property type="evidence" value="ECO:0007669"/>
    <property type="project" value="UniProtKB-EC"/>
</dbReference>
<dbReference type="RefSeq" id="XP_014657717.1">
    <property type="nucleotide sequence ID" value="XM_014802231.1"/>
</dbReference>
<keyword evidence="4" id="KW-0413">Isomerase</keyword>
<dbReference type="InterPro" id="IPR050754">
    <property type="entry name" value="FKBP4/5/8-like"/>
</dbReference>
<sequence>MLKDVDAGCDRLPRDLNDEELHAGVAIVDVPSGSTESPVLRRATARLASPCNPTRQVSPPRECKPPSGPVTLPSALAFDRDGQKAEKHPSASTRGDLTPSKRTELRYKRWCKPPSYFRGVNAERPELIAGRSIQEMSESAPTAADVVCRSFEATSASSSRMDMPIDEQLGKAEGFKSEGNQAYEHGQLTEALGKWHMALLHCAGINSFASMYGARSTEAENERAAGITSAVYNNMAACYLKQNKWDKAVYASSKALALAPKNLKALYRRAEAYLELGRNQLAARDVDLALDLRPEDPVIRKLGERLVDAFEAEERKRELDRTEEA</sequence>
<dbReference type="InterPro" id="IPR019734">
    <property type="entry name" value="TPR_rpt"/>
</dbReference>
<feature type="compositionally biased region" description="Basic and acidic residues" evidence="6">
    <location>
        <begin position="80"/>
        <end position="89"/>
    </location>
</feature>
<dbReference type="InterPro" id="IPR011990">
    <property type="entry name" value="TPR-like_helical_dom_sf"/>
</dbReference>
<evidence type="ECO:0000313" key="7">
    <source>
        <dbReference type="EMBL" id="GAK64077.1"/>
    </source>
</evidence>
<dbReference type="AlphaFoldDB" id="A0A081CBN1"/>
<feature type="repeat" description="TPR" evidence="5">
    <location>
        <begin position="229"/>
        <end position="262"/>
    </location>
</feature>
<keyword evidence="3" id="KW-0697">Rotamase</keyword>
<feature type="repeat" description="TPR" evidence="5">
    <location>
        <begin position="263"/>
        <end position="296"/>
    </location>
</feature>
<keyword evidence="5" id="KW-0802">TPR repeat</keyword>
<evidence type="ECO:0000256" key="1">
    <source>
        <dbReference type="ARBA" id="ARBA00000971"/>
    </source>
</evidence>
<evidence type="ECO:0000256" key="6">
    <source>
        <dbReference type="SAM" id="MobiDB-lite"/>
    </source>
</evidence>
<keyword evidence="8" id="KW-1185">Reference proteome</keyword>
<evidence type="ECO:0000256" key="4">
    <source>
        <dbReference type="ARBA" id="ARBA00023235"/>
    </source>
</evidence>
<gene>
    <name evidence="7" type="ORF">PAN0_004d2286</name>
</gene>
<dbReference type="PANTHER" id="PTHR46512">
    <property type="entry name" value="PEPTIDYLPROLYL ISOMERASE"/>
    <property type="match status" value="1"/>
</dbReference>
<accession>A0A081CBN1</accession>
<dbReference type="EMBL" id="DF830071">
    <property type="protein sequence ID" value="GAK64077.1"/>
    <property type="molecule type" value="Genomic_DNA"/>
</dbReference>
<name>A0A081CBN1_PSEA2</name>
<dbReference type="SUPFAM" id="SSF48452">
    <property type="entry name" value="TPR-like"/>
    <property type="match status" value="1"/>
</dbReference>
<organism evidence="7">
    <name type="scientific">Pseudozyma antarctica</name>
    <name type="common">Yeast</name>
    <name type="synonym">Candida antarctica</name>
    <dbReference type="NCBI Taxonomy" id="84753"/>
    <lineage>
        <taxon>Eukaryota</taxon>
        <taxon>Fungi</taxon>
        <taxon>Dikarya</taxon>
        <taxon>Basidiomycota</taxon>
        <taxon>Ustilaginomycotina</taxon>
        <taxon>Ustilaginomycetes</taxon>
        <taxon>Ustilaginales</taxon>
        <taxon>Ustilaginaceae</taxon>
        <taxon>Moesziomyces</taxon>
    </lineage>
</organism>
<protein>
    <recommendedName>
        <fullName evidence="2">peptidylprolyl isomerase</fullName>
        <ecNumber evidence="2">5.2.1.8</ecNumber>
    </recommendedName>
</protein>
<evidence type="ECO:0000256" key="2">
    <source>
        <dbReference type="ARBA" id="ARBA00013194"/>
    </source>
</evidence>
<dbReference type="GeneID" id="26303217"/>
<dbReference type="EC" id="5.2.1.8" evidence="2"/>
<feature type="region of interest" description="Disordered" evidence="6">
    <location>
        <begin position="50"/>
        <end position="75"/>
    </location>
</feature>
<dbReference type="Proteomes" id="UP000053758">
    <property type="component" value="Unassembled WGS sequence"/>
</dbReference>
<comment type="catalytic activity">
    <reaction evidence="1">
        <text>[protein]-peptidylproline (omega=180) = [protein]-peptidylproline (omega=0)</text>
        <dbReference type="Rhea" id="RHEA:16237"/>
        <dbReference type="Rhea" id="RHEA-COMP:10747"/>
        <dbReference type="Rhea" id="RHEA-COMP:10748"/>
        <dbReference type="ChEBI" id="CHEBI:83833"/>
        <dbReference type="ChEBI" id="CHEBI:83834"/>
        <dbReference type="EC" id="5.2.1.8"/>
    </reaction>
</comment>